<dbReference type="Gene3D" id="2.60.40.640">
    <property type="match status" value="2"/>
</dbReference>
<keyword evidence="3" id="KW-1185">Reference proteome</keyword>
<dbReference type="AlphaFoldDB" id="A0A8B8DN99"/>
<dbReference type="Pfam" id="PF02752">
    <property type="entry name" value="Arrestin_C"/>
    <property type="match status" value="1"/>
</dbReference>
<proteinExistence type="inferred from homology"/>
<name>A0A8B8DN99_CRAVI</name>
<dbReference type="Pfam" id="PF00339">
    <property type="entry name" value="Arrestin_N"/>
    <property type="match status" value="1"/>
</dbReference>
<dbReference type="OrthoDB" id="2333384at2759"/>
<reference evidence="4" key="1">
    <citation type="submission" date="2025-08" db="UniProtKB">
        <authorList>
            <consortium name="RefSeq"/>
        </authorList>
    </citation>
    <scope>IDENTIFICATION</scope>
    <source>
        <tissue evidence="4">Whole sample</tissue>
    </source>
</reference>
<organism evidence="3 4">
    <name type="scientific">Crassostrea virginica</name>
    <name type="common">Eastern oyster</name>
    <dbReference type="NCBI Taxonomy" id="6565"/>
    <lineage>
        <taxon>Eukaryota</taxon>
        <taxon>Metazoa</taxon>
        <taxon>Spiralia</taxon>
        <taxon>Lophotrochozoa</taxon>
        <taxon>Mollusca</taxon>
        <taxon>Bivalvia</taxon>
        <taxon>Autobranchia</taxon>
        <taxon>Pteriomorphia</taxon>
        <taxon>Ostreida</taxon>
        <taxon>Ostreoidea</taxon>
        <taxon>Ostreidae</taxon>
        <taxon>Crassostrea</taxon>
    </lineage>
</organism>
<dbReference type="Proteomes" id="UP000694844">
    <property type="component" value="Chromosome 4"/>
</dbReference>
<evidence type="ECO:0000259" key="2">
    <source>
        <dbReference type="SMART" id="SM01017"/>
    </source>
</evidence>
<dbReference type="PANTHER" id="PTHR11188">
    <property type="entry name" value="ARRESTIN DOMAIN CONTAINING PROTEIN"/>
    <property type="match status" value="1"/>
</dbReference>
<dbReference type="GO" id="GO:0005737">
    <property type="term" value="C:cytoplasm"/>
    <property type="evidence" value="ECO:0007669"/>
    <property type="project" value="TreeGrafter"/>
</dbReference>
<feature type="domain" description="Arrestin C-terminal-like" evidence="2">
    <location>
        <begin position="176"/>
        <end position="305"/>
    </location>
</feature>
<protein>
    <submittedName>
        <fullName evidence="4">Arrestin domain-containing protein 3-like</fullName>
    </submittedName>
</protein>
<evidence type="ECO:0000313" key="3">
    <source>
        <dbReference type="Proteomes" id="UP000694844"/>
    </source>
</evidence>
<comment type="similarity">
    <text evidence="1">Belongs to the arrestin family.</text>
</comment>
<dbReference type="InterPro" id="IPR014756">
    <property type="entry name" value="Ig_E-set"/>
</dbReference>
<gene>
    <name evidence="4" type="primary">LOC111127997</name>
</gene>
<dbReference type="GeneID" id="111127997"/>
<dbReference type="GO" id="GO:0015031">
    <property type="term" value="P:protein transport"/>
    <property type="evidence" value="ECO:0007669"/>
    <property type="project" value="TreeGrafter"/>
</dbReference>
<dbReference type="RefSeq" id="XP_022329069.1">
    <property type="nucleotide sequence ID" value="XM_022473361.1"/>
</dbReference>
<dbReference type="InterPro" id="IPR050357">
    <property type="entry name" value="Arrestin_domain-protein"/>
</dbReference>
<evidence type="ECO:0000256" key="1">
    <source>
        <dbReference type="ARBA" id="ARBA00005298"/>
    </source>
</evidence>
<dbReference type="InterPro" id="IPR014752">
    <property type="entry name" value="Arrestin-like_C"/>
</dbReference>
<dbReference type="InterPro" id="IPR011022">
    <property type="entry name" value="Arrestin_C-like"/>
</dbReference>
<dbReference type="SMART" id="SM01017">
    <property type="entry name" value="Arrestin_C"/>
    <property type="match status" value="1"/>
</dbReference>
<dbReference type="KEGG" id="cvn:111127997"/>
<dbReference type="PANTHER" id="PTHR11188:SF176">
    <property type="entry name" value="ARRESTIN DOMAIN-CONTAINING PROTEIN 1"/>
    <property type="match status" value="1"/>
</dbReference>
<accession>A0A8B8DN99</accession>
<dbReference type="InterPro" id="IPR011021">
    <property type="entry name" value="Arrestin-like_N"/>
</dbReference>
<dbReference type="SUPFAM" id="SSF81296">
    <property type="entry name" value="E set domains"/>
    <property type="match status" value="2"/>
</dbReference>
<sequence>MGKLRCFQIDLDNPQALYWSGQTVSGRALVDLESEMKMREIRLEFLGKSRVHWTEQHGSGKHRHTRHYSANELYFNNVVTVFGKGLGGGDEHTLPPGQHHFPFSFMLPPNLPSSFEGGIGHVRYVVKGTIDRPWRFDDNCVRAFTVLNALDLNQLPEANHGAEATDNKTICCLCCKSGPITGTIKVNRIGYVPGESVYFEASVQNLSNRECGISAELEMATIFHATTKSKSTHQRINSIQHQTLMPGDSDVWGGDRFIIPPLPPSYLSGCNIIDVRYLVKLVVDPSGPAFDLNVPVEIIIGTIPLTSAVQQYQQTLSAVRPSAPPEVAMPSPSYNEFILGSTHIGNEEGGEHTQGQVDFTPTYTYYNWSRTT</sequence>
<evidence type="ECO:0000313" key="4">
    <source>
        <dbReference type="RefSeq" id="XP_022329069.1"/>
    </source>
</evidence>